<dbReference type="PANTHER" id="PTHR45532">
    <property type="entry name" value="WD REPEAT-CONTAINING PROTEIN 97"/>
    <property type="match status" value="1"/>
</dbReference>
<keyword evidence="2" id="KW-1185">Reference proteome</keyword>
<evidence type="ECO:0000313" key="4">
    <source>
        <dbReference type="RefSeq" id="XP_011314981.1"/>
    </source>
</evidence>
<accession>A0A9R1UAH1</accession>
<dbReference type="SMART" id="SM00320">
    <property type="entry name" value="WD40"/>
    <property type="match status" value="4"/>
</dbReference>
<dbReference type="RefSeq" id="XP_011314981.1">
    <property type="nucleotide sequence ID" value="XM_011316679.1"/>
</dbReference>
<dbReference type="InterPro" id="IPR001680">
    <property type="entry name" value="WD40_rpt"/>
</dbReference>
<name>A0A9R1UAH1_9HYME</name>
<feature type="repeat" description="WD" evidence="1">
    <location>
        <begin position="514"/>
        <end position="547"/>
    </location>
</feature>
<proteinExistence type="predicted"/>
<evidence type="ECO:0000313" key="2">
    <source>
        <dbReference type="Proteomes" id="UP000694866"/>
    </source>
</evidence>
<gene>
    <name evidence="3 4" type="primary">LOC105273939</name>
</gene>
<dbReference type="AlphaFoldDB" id="A0A9R1UAH1"/>
<dbReference type="InterPro" id="IPR011047">
    <property type="entry name" value="Quinoprotein_ADH-like_sf"/>
</dbReference>
<evidence type="ECO:0000256" key="1">
    <source>
        <dbReference type="PROSITE-ProRule" id="PRU00221"/>
    </source>
</evidence>
<dbReference type="SUPFAM" id="SSF50998">
    <property type="entry name" value="Quinoprotein alcohol dehydrogenase-like"/>
    <property type="match status" value="1"/>
</dbReference>
<dbReference type="Pfam" id="PF00400">
    <property type="entry name" value="WD40"/>
    <property type="match status" value="3"/>
</dbReference>
<evidence type="ECO:0000313" key="3">
    <source>
        <dbReference type="RefSeq" id="XP_011314980.1"/>
    </source>
</evidence>
<dbReference type="GeneID" id="105273939"/>
<feature type="repeat" description="WD" evidence="1">
    <location>
        <begin position="607"/>
        <end position="639"/>
    </location>
</feature>
<dbReference type="Proteomes" id="UP000694866">
    <property type="component" value="Unplaced"/>
</dbReference>
<dbReference type="PROSITE" id="PS50082">
    <property type="entry name" value="WD_REPEATS_2"/>
    <property type="match status" value="2"/>
</dbReference>
<dbReference type="OrthoDB" id="6262491at2759"/>
<dbReference type="KEGG" id="fas:105273939"/>
<dbReference type="RefSeq" id="XP_011314980.1">
    <property type="nucleotide sequence ID" value="XM_011316678.1"/>
</dbReference>
<accession>A0A9R1TSP1</accession>
<protein>
    <submittedName>
        <fullName evidence="3 4">Uncharacterized protein isoform X1</fullName>
    </submittedName>
</protein>
<sequence length="923" mass="104625">MELSESSTIAEQKHSWMISIKCMKERLKLRCEEASFEGIREMKLYHGLKLISSAPIIGNFLDICYCDHTKEYLVLDTSFMIHRFSIQGKPVQPSFNLSTTMAFTRFIWFPETKVFAGFAPHDDLIWILEPSCKLIQIVRNEFRVENIFYTPYTNEMLVIGTTKATRFPMDHKEQTLNSWKTVNISDSSFGPTWVLELSSLIQHDPEFLRLAGSYLTTLYVIPLTSDKDEESNVPVKFLARRINSMETAITVLYFHPTSQWIITGDQRGSICAWNLNLECMMNCPTGHQKAVKIITGHPSICGFISCAEDDIIQAWSCNLREKIESFSELGEVSLIAINSSASSVAAVGTKLSCFQMHQLYTFYSPLTSNPVILFSTTSPIDAVRVIIFSADKIVRILSSSSGKQLNIHILPITFTVVSIAHSDITDRMYVLGTNGIVVASTKTNPMEIEEEWDNASKIITCLLVYDHYEAIRTSAHEIERSKLVNPICARIIIGTQAGELILIDETSGEQGSSISAHDGAIIHLCSSIISRQVVSSSIDKSIKIWRIFPDTLVPLTILHQIYYTTPISNIGSIGFTICVVSSAESSECHQLFMYDTIERRQLQHHPSKDHVKQILALDTLESLQICVTSSMDGTLRIWDHHNDLVKVLEINVCTSQITFSSLLGDIVFSAGKHLYRLPYENYLPPKYRLQISYNEMNKEEEEHISDASEPIDQYLEIEEQILHPVSSVPLGSLDPTIEAPSLDQIFKEQICMQLKYRDEDIKRIQENILHAKKVVKMKTLMEHLDWERHIAELLGVSSKTENESSPHDIANYAERYEKIKKVFNKSQRSRMIGCSIKQFSDREKFVSEISGSSLNLGGFVPNSLVIKIADGRNKEVDQLETHQPMEKRQIKYVYPSEIYLTIDSSTSKDSVKHTHQDSLEGVL</sequence>
<dbReference type="SUPFAM" id="SSF82171">
    <property type="entry name" value="DPP6 N-terminal domain-like"/>
    <property type="match status" value="1"/>
</dbReference>
<dbReference type="PANTHER" id="PTHR45532:SF1">
    <property type="entry name" value="WD REPEAT-CONTAINING PROTEIN 97"/>
    <property type="match status" value="1"/>
</dbReference>
<dbReference type="InterPro" id="IPR015943">
    <property type="entry name" value="WD40/YVTN_repeat-like_dom_sf"/>
</dbReference>
<reference evidence="3 4" key="1">
    <citation type="submission" date="2025-04" db="UniProtKB">
        <authorList>
            <consortium name="RefSeq"/>
        </authorList>
    </citation>
    <scope>IDENTIFICATION</scope>
    <source>
        <strain evidence="3 4">USDA-PBARC FA_bdor</strain>
        <tissue evidence="3 4">Whole organism</tissue>
    </source>
</reference>
<dbReference type="Gene3D" id="2.130.10.10">
    <property type="entry name" value="YVTN repeat-like/Quinoprotein amine dehydrogenase"/>
    <property type="match status" value="2"/>
</dbReference>
<keyword evidence="1" id="KW-0853">WD repeat</keyword>
<organism evidence="2 4">
    <name type="scientific">Fopius arisanus</name>
    <dbReference type="NCBI Taxonomy" id="64838"/>
    <lineage>
        <taxon>Eukaryota</taxon>
        <taxon>Metazoa</taxon>
        <taxon>Ecdysozoa</taxon>
        <taxon>Arthropoda</taxon>
        <taxon>Hexapoda</taxon>
        <taxon>Insecta</taxon>
        <taxon>Pterygota</taxon>
        <taxon>Neoptera</taxon>
        <taxon>Endopterygota</taxon>
        <taxon>Hymenoptera</taxon>
        <taxon>Apocrita</taxon>
        <taxon>Ichneumonoidea</taxon>
        <taxon>Braconidae</taxon>
        <taxon>Opiinae</taxon>
        <taxon>Fopius</taxon>
    </lineage>
</organism>